<name>A0A3P2EFC3_KLEPN</name>
<protein>
    <submittedName>
        <fullName evidence="1">Uncharacterized protein</fullName>
    </submittedName>
</protein>
<sequence>MVRDGEVDLQINHLPLYCSGYRFEARDDAGKIQRQLDKYSVYQHLSRQSQFIKGICHANNTCRHAGGMPAP</sequence>
<evidence type="ECO:0000313" key="1">
    <source>
        <dbReference type="EMBL" id="RRE42926.1"/>
    </source>
</evidence>
<dbReference type="AlphaFoldDB" id="A0A3P2EFC3"/>
<accession>A0A3P2EFC3</accession>
<dbReference type="Proteomes" id="UP000272440">
    <property type="component" value="Unassembled WGS sequence"/>
</dbReference>
<proteinExistence type="predicted"/>
<organism evidence="1 2">
    <name type="scientific">Klebsiella pneumoniae</name>
    <dbReference type="NCBI Taxonomy" id="573"/>
    <lineage>
        <taxon>Bacteria</taxon>
        <taxon>Pseudomonadati</taxon>
        <taxon>Pseudomonadota</taxon>
        <taxon>Gammaproteobacteria</taxon>
        <taxon>Enterobacterales</taxon>
        <taxon>Enterobacteriaceae</taxon>
        <taxon>Klebsiella/Raoultella group</taxon>
        <taxon>Klebsiella</taxon>
        <taxon>Klebsiella pneumoniae complex</taxon>
    </lineage>
</organism>
<reference evidence="1 2" key="1">
    <citation type="journal article" date="2019" name="Antimicrob. Agents Chemother.">
        <title>Applying Rapid Whole Genome Sequencing to Predict Phenotypic Antimicrobial Susceptibility Testing Results Among Carbapenem-Resistant Klebsiella pneumoniae Clinical Isolates.</title>
        <authorList>
            <person name="Tamma P.D."/>
            <person name="Fan Y."/>
            <person name="Bergman Y."/>
            <person name="Pertea G."/>
            <person name="Kazmi A."/>
            <person name="Lewis S."/>
            <person name="Carroll K.C."/>
            <person name="Schatz M.C."/>
            <person name="Timp W."/>
            <person name="Simner P.J."/>
        </authorList>
    </citation>
    <scope>NUCLEOTIDE SEQUENCE [LARGE SCALE GENOMIC DNA]</scope>
    <source>
        <strain evidence="1 2">KLPN_33</strain>
    </source>
</reference>
<gene>
    <name evidence="1" type="ORF">EAO28_31450</name>
</gene>
<comment type="caution">
    <text evidence="1">The sequence shown here is derived from an EMBL/GenBank/DDBJ whole genome shotgun (WGS) entry which is preliminary data.</text>
</comment>
<dbReference type="EMBL" id="RCZY01000005">
    <property type="protein sequence ID" value="RRE42926.1"/>
    <property type="molecule type" value="Genomic_DNA"/>
</dbReference>
<evidence type="ECO:0000313" key="2">
    <source>
        <dbReference type="Proteomes" id="UP000272440"/>
    </source>
</evidence>